<gene>
    <name evidence="1" type="ORF">CSKR_113138</name>
</gene>
<name>A0A419QEJ2_CLOSI</name>
<reference evidence="1 2" key="1">
    <citation type="journal article" date="2018" name="Biotechnol. Adv.">
        <title>Improved genomic resources and new bioinformatic workflow for the carcinogenic parasite Clonorchis sinensis: Biotechnological implications.</title>
        <authorList>
            <person name="Wang D."/>
            <person name="Korhonen P.K."/>
            <person name="Gasser R.B."/>
            <person name="Young N.D."/>
        </authorList>
    </citation>
    <scope>NUCLEOTIDE SEQUENCE [LARGE SCALE GENOMIC DNA]</scope>
    <source>
        <strain evidence="1">Cs-k2</strain>
    </source>
</reference>
<dbReference type="OrthoDB" id="6320777at2759"/>
<evidence type="ECO:0000313" key="2">
    <source>
        <dbReference type="Proteomes" id="UP000286415"/>
    </source>
</evidence>
<dbReference type="Proteomes" id="UP000286415">
    <property type="component" value="Unassembled WGS sequence"/>
</dbReference>
<sequence length="209" mass="24282">MLLASISSHILLRLQPRAVEVKWSPHRRRRTPTAPKRFVISFIPFCQLSNCLVTESLTPIYTSYVPETVIAKHLKTSQFRCSNMPNATDMQQNNLHWIYRFDIIENAIRALQVRALTSSVTLVTLQRSSHYLIDHEVEKEWREWASLTDTALCTEAFEELAVHPHTSESLRLQSTYYVYKLPGGSLMSSRFQEIRPVYRVECALEIQED</sequence>
<comment type="caution">
    <text evidence="1">The sequence shown here is derived from an EMBL/GenBank/DDBJ whole genome shotgun (WGS) entry which is preliminary data.</text>
</comment>
<accession>A0A419QEJ2</accession>
<dbReference type="EMBL" id="NIRI02000005">
    <property type="protein sequence ID" value="KAG5454725.1"/>
    <property type="molecule type" value="Genomic_DNA"/>
</dbReference>
<protein>
    <submittedName>
        <fullName evidence="1">Uncharacterized protein</fullName>
    </submittedName>
</protein>
<organism evidence="1 2">
    <name type="scientific">Clonorchis sinensis</name>
    <name type="common">Chinese liver fluke</name>
    <dbReference type="NCBI Taxonomy" id="79923"/>
    <lineage>
        <taxon>Eukaryota</taxon>
        <taxon>Metazoa</taxon>
        <taxon>Spiralia</taxon>
        <taxon>Lophotrochozoa</taxon>
        <taxon>Platyhelminthes</taxon>
        <taxon>Trematoda</taxon>
        <taxon>Digenea</taxon>
        <taxon>Opisthorchiida</taxon>
        <taxon>Opisthorchiata</taxon>
        <taxon>Opisthorchiidae</taxon>
        <taxon>Clonorchis</taxon>
    </lineage>
</organism>
<reference evidence="1 2" key="2">
    <citation type="journal article" date="2021" name="Genomics">
        <title>High-quality reference genome for Clonorchis sinensis.</title>
        <authorList>
            <person name="Young N.D."/>
            <person name="Stroehlein A.J."/>
            <person name="Kinkar L."/>
            <person name="Wang T."/>
            <person name="Sohn W.M."/>
            <person name="Chang B.C.H."/>
            <person name="Kaur P."/>
            <person name="Weisz D."/>
            <person name="Dudchenko O."/>
            <person name="Aiden E.L."/>
            <person name="Korhonen P.K."/>
            <person name="Gasser R.B."/>
        </authorList>
    </citation>
    <scope>NUCLEOTIDE SEQUENCE [LARGE SCALE GENOMIC DNA]</scope>
    <source>
        <strain evidence="1">Cs-k2</strain>
    </source>
</reference>
<evidence type="ECO:0000313" key="1">
    <source>
        <dbReference type="EMBL" id="KAG5454725.1"/>
    </source>
</evidence>
<proteinExistence type="predicted"/>
<dbReference type="InParanoid" id="A0A419QEJ2"/>
<dbReference type="AlphaFoldDB" id="A0A419QEJ2"/>
<keyword evidence="2" id="KW-1185">Reference proteome</keyword>